<feature type="transmembrane region" description="Helical" evidence="1">
    <location>
        <begin position="448"/>
        <end position="474"/>
    </location>
</feature>
<dbReference type="Proteomes" id="UP000219440">
    <property type="component" value="Unassembled WGS sequence"/>
</dbReference>
<feature type="transmembrane region" description="Helical" evidence="1">
    <location>
        <begin position="232"/>
        <end position="253"/>
    </location>
</feature>
<dbReference type="AlphaFoldDB" id="A0A2C9A3J2"/>
<reference evidence="2 3" key="1">
    <citation type="submission" date="2017-09" db="EMBL/GenBank/DDBJ databases">
        <authorList>
            <person name="Ehlers B."/>
            <person name="Leendertz F.H."/>
        </authorList>
    </citation>
    <scope>NUCLEOTIDE SEQUENCE [LARGE SCALE GENOMIC DNA]</scope>
    <source>
        <strain evidence="2 3">CGMCC 1.05381</strain>
    </source>
</reference>
<feature type="transmembrane region" description="Helical" evidence="1">
    <location>
        <begin position="21"/>
        <end position="49"/>
    </location>
</feature>
<dbReference type="OrthoDB" id="3261041at2"/>
<protein>
    <submittedName>
        <fullName evidence="2">ABC-2 type transport system permease protein</fullName>
    </submittedName>
</protein>
<feature type="transmembrane region" description="Helical" evidence="1">
    <location>
        <begin position="373"/>
        <end position="394"/>
    </location>
</feature>
<sequence>MVATLVKLRFLLLANSLKKKPWQLVAVIIGALYGLGLLVGAVALLFALSFGSIEFARTVTVLAGAALIIGWTILPMLTSGIDQTVDSARLATFPIPLNTLVLSLAISGVLGVPGIVTLIAALATAGTWWKHPAAAIVAVVCAVVGVLTCVIGSRMLVALSSRIGAGRRAREAKGILIFVPLLLLGPIIFGLSQMFRDAPNLFPRIAEIVSWTPFGAIWAVPADVALGNPGRAALEFLIGVATLAALLLLWRWGLARALETPNRPAQSTSRARGLGLFGVFSGTPSGAVAARALTYWIRDPRYAQALIAVPLVPVLIFVYAGGNDNLAALNTVAPIIAVLLSMSIYTDVSYDNTAFALHLQSGVSGRADRTGRVLALAVFAAPISIGLAVASVAVSGTWQILPGLLGITTGVLLTGFGVSSFVSGRFVFAVPAPGESPFTSKPGGGVSLMLSTFATWSMVGILVIPEMVLAIVGFALDIPILGWLSLVVGILLGSGLMVIGIRQGGAILDRRGPDLLAKLQAHR</sequence>
<dbReference type="RefSeq" id="WP_097061944.1">
    <property type="nucleotide sequence ID" value="NZ_BMLC01000001.1"/>
</dbReference>
<accession>A0A2C9A3J2</accession>
<gene>
    <name evidence="2" type="ORF">SAMN06296378_2899</name>
</gene>
<proteinExistence type="predicted"/>
<feature type="transmembrane region" description="Helical" evidence="1">
    <location>
        <begin position="302"/>
        <end position="320"/>
    </location>
</feature>
<keyword evidence="3" id="KW-1185">Reference proteome</keyword>
<keyword evidence="1" id="KW-0812">Transmembrane</keyword>
<feature type="transmembrane region" description="Helical" evidence="1">
    <location>
        <begin position="133"/>
        <end position="153"/>
    </location>
</feature>
<keyword evidence="1" id="KW-0472">Membrane</keyword>
<feature type="transmembrane region" description="Helical" evidence="1">
    <location>
        <begin position="400"/>
        <end position="428"/>
    </location>
</feature>
<feature type="transmembrane region" description="Helical" evidence="1">
    <location>
        <begin position="480"/>
        <end position="501"/>
    </location>
</feature>
<name>A0A2C9A3J2_9MICO</name>
<evidence type="ECO:0000256" key="1">
    <source>
        <dbReference type="SAM" id="Phobius"/>
    </source>
</evidence>
<feature type="transmembrane region" description="Helical" evidence="1">
    <location>
        <begin position="326"/>
        <end position="345"/>
    </location>
</feature>
<evidence type="ECO:0000313" key="3">
    <source>
        <dbReference type="Proteomes" id="UP000219440"/>
    </source>
</evidence>
<feature type="transmembrane region" description="Helical" evidence="1">
    <location>
        <begin position="174"/>
        <end position="195"/>
    </location>
</feature>
<feature type="transmembrane region" description="Helical" evidence="1">
    <location>
        <begin position="55"/>
        <end position="74"/>
    </location>
</feature>
<organism evidence="2 3">
    <name type="scientific">Salinibacterium xinjiangense</name>
    <dbReference type="NCBI Taxonomy" id="386302"/>
    <lineage>
        <taxon>Bacteria</taxon>
        <taxon>Bacillati</taxon>
        <taxon>Actinomycetota</taxon>
        <taxon>Actinomycetes</taxon>
        <taxon>Micrococcales</taxon>
        <taxon>Microbacteriaceae</taxon>
        <taxon>Salinibacterium</taxon>
    </lineage>
</organism>
<evidence type="ECO:0000313" key="2">
    <source>
        <dbReference type="EMBL" id="SOE73953.1"/>
    </source>
</evidence>
<dbReference type="EMBL" id="OCST01000006">
    <property type="protein sequence ID" value="SOE73953.1"/>
    <property type="molecule type" value="Genomic_DNA"/>
</dbReference>
<feature type="transmembrane region" description="Helical" evidence="1">
    <location>
        <begin position="273"/>
        <end position="290"/>
    </location>
</feature>
<keyword evidence="1" id="KW-1133">Transmembrane helix</keyword>
<feature type="transmembrane region" description="Helical" evidence="1">
    <location>
        <begin position="95"/>
        <end position="121"/>
    </location>
</feature>